<comment type="catalytic activity">
    <reaction evidence="5">
        <text>a 3-demethylubiquinol + S-adenosyl-L-methionine = a ubiquinol + S-adenosyl-L-homocysteine + H(+)</text>
        <dbReference type="Rhea" id="RHEA:44380"/>
        <dbReference type="Rhea" id="RHEA-COMP:9566"/>
        <dbReference type="Rhea" id="RHEA-COMP:10914"/>
        <dbReference type="ChEBI" id="CHEBI:15378"/>
        <dbReference type="ChEBI" id="CHEBI:17976"/>
        <dbReference type="ChEBI" id="CHEBI:57856"/>
        <dbReference type="ChEBI" id="CHEBI:59789"/>
        <dbReference type="ChEBI" id="CHEBI:84422"/>
        <dbReference type="EC" id="2.1.1.64"/>
    </reaction>
</comment>
<keyword evidence="5" id="KW-0999">Mitochondrion inner membrane</keyword>
<dbReference type="NCBIfam" id="TIGR01983">
    <property type="entry name" value="UbiG"/>
    <property type="match status" value="1"/>
</dbReference>
<keyword evidence="4 5" id="KW-0949">S-adenosyl-L-methionine</keyword>
<evidence type="ECO:0000313" key="13">
    <source>
        <dbReference type="EMBL" id="CAF4239425.1"/>
    </source>
</evidence>
<dbReference type="Gene3D" id="3.40.50.150">
    <property type="entry name" value="Vaccinia Virus protein VP39"/>
    <property type="match status" value="1"/>
</dbReference>
<keyword evidence="1 5" id="KW-0489">Methyltransferase</keyword>
<comment type="function">
    <text evidence="5">O-methyltransferase required for two non-consecutive steps during ubiquinone biosynthesis. Catalyzes the 2 O-methylation of 3,4-dihydroxy-5-(all-trans-polyprenyl)benzoic acid into 4-hydroxy-3-methoxy-5-(all-trans-polyprenyl)benzoic acid. Also catalyzes the last step of ubiquinone biosynthesis by mediating methylation of 3-demethylubiquinone into ubiquinone. Also able to mediate the methylation of 3-demethylubiquinol into ubiquinol.</text>
</comment>
<dbReference type="GO" id="GO:0032259">
    <property type="term" value="P:methylation"/>
    <property type="evidence" value="ECO:0007669"/>
    <property type="project" value="UniProtKB-KW"/>
</dbReference>
<feature type="binding site" evidence="5">
    <location>
        <position position="62"/>
    </location>
    <ligand>
        <name>S-adenosyl-L-methionine</name>
        <dbReference type="ChEBI" id="CHEBI:59789"/>
    </ligand>
</feature>
<keyword evidence="3 5" id="KW-0831">Ubiquinone biosynthesis</keyword>
<keyword evidence="5" id="KW-0472">Membrane</keyword>
<keyword evidence="5" id="KW-0496">Mitochondrion</keyword>
<comment type="similarity">
    <text evidence="5">Belongs to the class I-like SAM-binding methyltransferase superfamily. UbiG/COQ3 family.</text>
</comment>
<dbReference type="Proteomes" id="UP000663869">
    <property type="component" value="Unassembled WGS sequence"/>
</dbReference>
<dbReference type="EMBL" id="CAJOBR010000214">
    <property type="protein sequence ID" value="CAF4481974.1"/>
    <property type="molecule type" value="Genomic_DNA"/>
</dbReference>
<dbReference type="EMBL" id="CAJNXB010005155">
    <property type="protein sequence ID" value="CAF3411827.1"/>
    <property type="molecule type" value="Genomic_DNA"/>
</dbReference>
<dbReference type="EMBL" id="CAJOBS010000040">
    <property type="protein sequence ID" value="CAF4477263.1"/>
    <property type="molecule type" value="Genomic_DNA"/>
</dbReference>
<protein>
    <recommendedName>
        <fullName evidence="5">Ubiquinone biosynthesis O-methyltransferase, mitochondrial</fullName>
    </recommendedName>
    <alternativeName>
        <fullName evidence="5">3-demethylubiquinol 3-O-methyltransferase</fullName>
        <ecNumber evidence="5">2.1.1.64</ecNumber>
    </alternativeName>
    <alternativeName>
        <fullName evidence="5">3-demethylubiquinone 3-O-methyltransferase</fullName>
        <ecNumber evidence="5">2.1.1.-</ecNumber>
    </alternativeName>
    <alternativeName>
        <fullName evidence="5">Polyprenyldihydroxybenzoate methyltransferase</fullName>
        <ecNumber evidence="5">2.1.1.114</ecNumber>
    </alternativeName>
</protein>
<name>A0A818H2B4_9BILA</name>
<evidence type="ECO:0000313" key="12">
    <source>
        <dbReference type="EMBL" id="CAF4232970.1"/>
    </source>
</evidence>
<dbReference type="Proteomes" id="UP000663825">
    <property type="component" value="Unassembled WGS sequence"/>
</dbReference>
<dbReference type="UniPathway" id="UPA00232"/>
<dbReference type="InterPro" id="IPR029063">
    <property type="entry name" value="SAM-dependent_MTases_sf"/>
</dbReference>
<dbReference type="Proteomes" id="UP000663851">
    <property type="component" value="Unassembled WGS sequence"/>
</dbReference>
<evidence type="ECO:0000313" key="8">
    <source>
        <dbReference type="EMBL" id="CAF3532400.1"/>
    </source>
</evidence>
<feature type="binding site" evidence="5">
    <location>
        <position position="162"/>
    </location>
    <ligand>
        <name>Mg(2+)</name>
        <dbReference type="ChEBI" id="CHEBI:18420"/>
    </ligand>
</feature>
<evidence type="ECO:0000313" key="15">
    <source>
        <dbReference type="EMBL" id="CAF4481974.1"/>
    </source>
</evidence>
<dbReference type="EMBL" id="CAJNYU010003377">
    <property type="protein sequence ID" value="CAF3670596.1"/>
    <property type="molecule type" value="Genomic_DNA"/>
</dbReference>
<dbReference type="GO" id="GO:0046872">
    <property type="term" value="F:metal ion binding"/>
    <property type="evidence" value="ECO:0007669"/>
    <property type="project" value="UniProtKB-KW"/>
</dbReference>
<comment type="caution">
    <text evidence="7">The sequence shown here is derived from an EMBL/GenBank/DDBJ whole genome shotgun (WGS) entry which is preliminary data.</text>
</comment>
<dbReference type="Proteomes" id="UP000663848">
    <property type="component" value="Unassembled WGS sequence"/>
</dbReference>
<dbReference type="GO" id="GO:0010420">
    <property type="term" value="F:polyprenyldihydroxybenzoate methyltransferase activity"/>
    <property type="evidence" value="ECO:0007669"/>
    <property type="project" value="UniProtKB-UniRule"/>
</dbReference>
<dbReference type="EMBL" id="CAJOBP010000898">
    <property type="protein sequence ID" value="CAF4232970.1"/>
    <property type="molecule type" value="Genomic_DNA"/>
</dbReference>
<dbReference type="EMBL" id="CAJNYV010003476">
    <property type="protein sequence ID" value="CAF3582040.1"/>
    <property type="molecule type" value="Genomic_DNA"/>
</dbReference>
<dbReference type="EMBL" id="CAJOBQ010000062">
    <property type="protein sequence ID" value="CAF4239425.1"/>
    <property type="molecule type" value="Genomic_DNA"/>
</dbReference>
<keyword evidence="5" id="KW-0460">Magnesium</keyword>
<evidence type="ECO:0000313" key="6">
    <source>
        <dbReference type="EMBL" id="CAF3411827.1"/>
    </source>
</evidence>
<feature type="binding site" evidence="5">
    <location>
        <position position="165"/>
    </location>
    <ligand>
        <name>Mg(2+)</name>
        <dbReference type="ChEBI" id="CHEBI:18420"/>
    </ligand>
</feature>
<dbReference type="Proteomes" id="UP000663873">
    <property type="component" value="Unassembled WGS sequence"/>
</dbReference>
<dbReference type="InterPro" id="IPR010233">
    <property type="entry name" value="UbiG_MeTrfase"/>
</dbReference>
<evidence type="ECO:0000313" key="10">
    <source>
        <dbReference type="EMBL" id="CAF3670596.1"/>
    </source>
</evidence>
<keyword evidence="17" id="KW-1185">Reference proteome</keyword>
<evidence type="ECO:0000256" key="2">
    <source>
        <dbReference type="ARBA" id="ARBA00022679"/>
    </source>
</evidence>
<evidence type="ECO:0000313" key="11">
    <source>
        <dbReference type="EMBL" id="CAF4107804.1"/>
    </source>
</evidence>
<feature type="binding site" evidence="5">
    <location>
        <position position="161"/>
    </location>
    <ligand>
        <name>S-adenosyl-L-methionine</name>
        <dbReference type="ChEBI" id="CHEBI:59789"/>
    </ligand>
</feature>
<evidence type="ECO:0000313" key="7">
    <source>
        <dbReference type="EMBL" id="CAF3499108.1"/>
    </source>
</evidence>
<evidence type="ECO:0000256" key="4">
    <source>
        <dbReference type="ARBA" id="ARBA00022691"/>
    </source>
</evidence>
<comment type="subunit">
    <text evidence="5">Component of a multi-subunit COQ enzyme complex.</text>
</comment>
<dbReference type="Proteomes" id="UP000663872">
    <property type="component" value="Unassembled WGS sequence"/>
</dbReference>
<dbReference type="EMBL" id="CAJNYT010002898">
    <property type="protein sequence ID" value="CAF3499108.1"/>
    <property type="molecule type" value="Genomic_DNA"/>
</dbReference>
<feature type="binding site" evidence="5">
    <location>
        <position position="93"/>
    </location>
    <ligand>
        <name>S-adenosyl-L-methionine</name>
        <dbReference type="ChEBI" id="CHEBI:59789"/>
    </ligand>
</feature>
<sequence length="272" mass="30731">MSILSYRFFRCIPRLRSITLSSRQSSTSTIDPAEINRFRQLSSAWWNETGEYAALHSLNQLRIPFIREQLLQSLSKTNDPIKPLKDFKLLDIGCGGGILTEPLVRLGASVLGIDAVSENISTAEFHADPILKKDLNYKHVTLEELSENAEQIEKYDGIIASEVLEHINNVDGFIGNVSKLLKPKGLCFITTLNQTMASYFLGIIAAEYVFRLVPPGTHSWNKFIRPSDLITLFDKNGFTVLLNNGMFYNPLTNRWSWSDNKIINYALCAIKN</sequence>
<dbReference type="EMBL" id="CAJOBO010000040">
    <property type="protein sequence ID" value="CAF4107804.1"/>
    <property type="molecule type" value="Genomic_DNA"/>
</dbReference>
<dbReference type="Proteomes" id="UP000663833">
    <property type="component" value="Unassembled WGS sequence"/>
</dbReference>
<dbReference type="GO" id="GO:0031314">
    <property type="term" value="C:extrinsic component of mitochondrial inner membrane"/>
    <property type="evidence" value="ECO:0007669"/>
    <property type="project" value="UniProtKB-UniRule"/>
</dbReference>
<dbReference type="PANTHER" id="PTHR43464">
    <property type="entry name" value="METHYLTRANSFERASE"/>
    <property type="match status" value="1"/>
</dbReference>
<comment type="cofactor">
    <cofactor evidence="5">
        <name>Mg(2+)</name>
        <dbReference type="ChEBI" id="CHEBI:18420"/>
    </cofactor>
</comment>
<comment type="subcellular location">
    <subcellularLocation>
        <location evidence="5">Mitochondrion inner membrane</location>
        <topology evidence="5">Peripheral membrane protein</topology>
        <orientation evidence="5">Matrix side</orientation>
    </subcellularLocation>
</comment>
<accession>A0A818H2B4</accession>
<dbReference type="HAMAP" id="MF_00472">
    <property type="entry name" value="UbiG"/>
    <property type="match status" value="1"/>
</dbReference>
<keyword evidence="5" id="KW-0479">Metal-binding</keyword>
<dbReference type="CDD" id="cd02440">
    <property type="entry name" value="AdoMet_MTases"/>
    <property type="match status" value="1"/>
</dbReference>
<dbReference type="SUPFAM" id="SSF53335">
    <property type="entry name" value="S-adenosyl-L-methionine-dependent methyltransferases"/>
    <property type="match status" value="1"/>
</dbReference>
<dbReference type="EC" id="2.1.1.64" evidence="5"/>
<proteinExistence type="inferred from homology"/>
<evidence type="ECO:0000313" key="17">
    <source>
        <dbReference type="Proteomes" id="UP000663873"/>
    </source>
</evidence>
<feature type="binding site" evidence="5">
    <location>
        <position position="114"/>
    </location>
    <ligand>
        <name>S-adenosyl-L-methionine</name>
        <dbReference type="ChEBI" id="CHEBI:59789"/>
    </ligand>
</feature>
<feature type="binding site" evidence="5">
    <location>
        <position position="166"/>
    </location>
    <ligand>
        <name>Mg(2+)</name>
        <dbReference type="ChEBI" id="CHEBI:18420"/>
    </ligand>
</feature>
<comment type="pathway">
    <text evidence="5">Cofactor biosynthesis; ubiquinone biosynthesis.</text>
</comment>
<evidence type="ECO:0000256" key="5">
    <source>
        <dbReference type="HAMAP-Rule" id="MF_03190"/>
    </source>
</evidence>
<dbReference type="Proteomes" id="UP000663838">
    <property type="component" value="Unassembled WGS sequence"/>
</dbReference>
<dbReference type="AlphaFoldDB" id="A0A818H2B4"/>
<organism evidence="7 16">
    <name type="scientific">Rotaria socialis</name>
    <dbReference type="NCBI Taxonomy" id="392032"/>
    <lineage>
        <taxon>Eukaryota</taxon>
        <taxon>Metazoa</taxon>
        <taxon>Spiralia</taxon>
        <taxon>Gnathifera</taxon>
        <taxon>Rotifera</taxon>
        <taxon>Eurotatoria</taxon>
        <taxon>Bdelloidea</taxon>
        <taxon>Philodinida</taxon>
        <taxon>Philodinidae</taxon>
        <taxon>Rotaria</taxon>
    </lineage>
</organism>
<evidence type="ECO:0000313" key="14">
    <source>
        <dbReference type="EMBL" id="CAF4477263.1"/>
    </source>
</evidence>
<evidence type="ECO:0000256" key="3">
    <source>
        <dbReference type="ARBA" id="ARBA00022688"/>
    </source>
</evidence>
<comment type="catalytic activity">
    <reaction evidence="5">
        <text>a 3-demethylubiquinone + S-adenosyl-L-methionine = a ubiquinone + S-adenosyl-L-homocysteine</text>
        <dbReference type="Rhea" id="RHEA:81215"/>
        <dbReference type="Rhea" id="RHEA-COMP:9565"/>
        <dbReference type="Rhea" id="RHEA-COMP:19654"/>
        <dbReference type="ChEBI" id="CHEBI:16389"/>
        <dbReference type="ChEBI" id="CHEBI:57856"/>
        <dbReference type="ChEBI" id="CHEBI:59789"/>
        <dbReference type="ChEBI" id="CHEBI:231825"/>
    </reaction>
</comment>
<dbReference type="OrthoDB" id="3265906at2759"/>
<evidence type="ECO:0000313" key="9">
    <source>
        <dbReference type="EMBL" id="CAF3582040.1"/>
    </source>
</evidence>
<dbReference type="GO" id="GO:0061542">
    <property type="term" value="F:3-demethylubiquinol 3-O-methyltransferase activity"/>
    <property type="evidence" value="ECO:0007669"/>
    <property type="project" value="UniProtKB-UniRule"/>
</dbReference>
<dbReference type="Proteomes" id="UP000663862">
    <property type="component" value="Unassembled WGS sequence"/>
</dbReference>
<dbReference type="EC" id="2.1.1.114" evidence="5"/>
<dbReference type="Proteomes" id="UP000663865">
    <property type="component" value="Unassembled WGS sequence"/>
</dbReference>
<dbReference type="EMBL" id="CAJNYD010003617">
    <property type="protein sequence ID" value="CAF3532400.1"/>
    <property type="molecule type" value="Genomic_DNA"/>
</dbReference>
<reference evidence="7" key="1">
    <citation type="submission" date="2021-02" db="EMBL/GenBank/DDBJ databases">
        <authorList>
            <person name="Nowell W R."/>
        </authorList>
    </citation>
    <scope>NUCLEOTIDE SEQUENCE</scope>
</reference>
<dbReference type="PANTHER" id="PTHR43464:SF19">
    <property type="entry name" value="UBIQUINONE BIOSYNTHESIS O-METHYLTRANSFERASE, MITOCHONDRIAL"/>
    <property type="match status" value="1"/>
</dbReference>
<comment type="catalytic activity">
    <reaction evidence="5">
        <text>a 3,4-dihydroxy-5-(all-trans-polyprenyl)benzoate + S-adenosyl-L-methionine = a 4-hydroxy-3-methoxy-5-(all-trans-polyprenyl)benzoate + S-adenosyl-L-homocysteine + H(+)</text>
        <dbReference type="Rhea" id="RHEA:44452"/>
        <dbReference type="Rhea" id="RHEA-COMP:10930"/>
        <dbReference type="Rhea" id="RHEA-COMP:10931"/>
        <dbReference type="ChEBI" id="CHEBI:15378"/>
        <dbReference type="ChEBI" id="CHEBI:57856"/>
        <dbReference type="ChEBI" id="CHEBI:59789"/>
        <dbReference type="ChEBI" id="CHEBI:64694"/>
        <dbReference type="ChEBI" id="CHEBI:84443"/>
        <dbReference type="EC" id="2.1.1.114"/>
    </reaction>
</comment>
<gene>
    <name evidence="10" type="ORF">FME351_LOCUS25692</name>
    <name evidence="7" type="ORF">GRG538_LOCUS17481</name>
    <name evidence="11" type="ORF">HFQ381_LOCUS1433</name>
    <name evidence="9" type="ORF">KIK155_LOCUS19996</name>
    <name evidence="8" type="ORF">LUA448_LOCUS27043</name>
    <name evidence="15" type="ORF">QYT958_LOCUS3113</name>
    <name evidence="6" type="ORF">TIS948_LOCUS28661</name>
    <name evidence="14" type="ORF">TOA249_LOCUS1456</name>
    <name evidence="13" type="ORF">TSG867_LOCUS2378</name>
    <name evidence="12" type="ORF">UJA718_LOCUS8452</name>
</gene>
<evidence type="ECO:0000256" key="1">
    <source>
        <dbReference type="ARBA" id="ARBA00022603"/>
    </source>
</evidence>
<dbReference type="Pfam" id="PF13489">
    <property type="entry name" value="Methyltransf_23"/>
    <property type="match status" value="1"/>
</dbReference>
<dbReference type="EC" id="2.1.1.-" evidence="5"/>
<evidence type="ECO:0000313" key="16">
    <source>
        <dbReference type="Proteomes" id="UP000663872"/>
    </source>
</evidence>
<keyword evidence="2 5" id="KW-0808">Transferase</keyword>